<accession>V6HWE8</accession>
<dbReference type="Proteomes" id="UP000018747">
    <property type="component" value="Unassembled WGS sequence"/>
</dbReference>
<organism evidence="2 3">
    <name type="scientific">Leptospira alexanderi serovar Manhao 3 str. L 60</name>
    <dbReference type="NCBI Taxonomy" id="1049759"/>
    <lineage>
        <taxon>Bacteria</taxon>
        <taxon>Pseudomonadati</taxon>
        <taxon>Spirochaetota</taxon>
        <taxon>Spirochaetia</taxon>
        <taxon>Leptospirales</taxon>
        <taxon>Leptospiraceae</taxon>
        <taxon>Leptospira</taxon>
    </lineage>
</organism>
<evidence type="ECO:0008006" key="4">
    <source>
        <dbReference type="Google" id="ProtNLM"/>
    </source>
</evidence>
<keyword evidence="1" id="KW-0732">Signal</keyword>
<dbReference type="AlphaFoldDB" id="V6HWE8"/>
<name>V6HWE8_9LEPT</name>
<sequence length="100" mass="12019">MILKKYTVLFWAFIILNTCVTPGTIQFSTEVQGVDKTYIKYKMGKFERKYKSNYILNSDKYVFNFSVYLNNKGRRFLNISIKDEMKINPNEDFFIIKRMD</sequence>
<evidence type="ECO:0000256" key="1">
    <source>
        <dbReference type="SAM" id="SignalP"/>
    </source>
</evidence>
<comment type="caution">
    <text evidence="2">The sequence shown here is derived from an EMBL/GenBank/DDBJ whole genome shotgun (WGS) entry which is preliminary data.</text>
</comment>
<reference evidence="2" key="1">
    <citation type="submission" date="2013-05" db="EMBL/GenBank/DDBJ databases">
        <authorList>
            <person name="Harkins D.M."/>
            <person name="Durkin A.S."/>
            <person name="Brinkac L.M."/>
            <person name="Haft D.H."/>
            <person name="Selengut J.D."/>
            <person name="Sanka R."/>
            <person name="DePew J."/>
            <person name="Purushe J."/>
            <person name="Hartskeerl R.A."/>
            <person name="Ahmed A."/>
            <person name="van der Linden H."/>
            <person name="Goris M.G.A."/>
            <person name="Vinetz J.M."/>
            <person name="Sutton G.G."/>
            <person name="Nierman W.C."/>
            <person name="Fouts D.E."/>
        </authorList>
    </citation>
    <scope>NUCLEOTIDE SEQUENCE [LARGE SCALE GENOMIC DNA]</scope>
    <source>
        <strain evidence="2">L 60</strain>
    </source>
</reference>
<proteinExistence type="predicted"/>
<dbReference type="RefSeq" id="WP_020984990.1">
    <property type="nucleotide sequence ID" value="NZ_AHMT02000052.1"/>
</dbReference>
<feature type="signal peptide" evidence="1">
    <location>
        <begin position="1"/>
        <end position="20"/>
    </location>
</feature>
<protein>
    <recommendedName>
        <fullName evidence="4">Lipoprotein</fullName>
    </recommendedName>
</protein>
<evidence type="ECO:0000313" key="3">
    <source>
        <dbReference type="Proteomes" id="UP000018747"/>
    </source>
</evidence>
<evidence type="ECO:0000313" key="2">
    <source>
        <dbReference type="EMBL" id="EQA61282.1"/>
    </source>
</evidence>
<feature type="chain" id="PRO_5004746715" description="Lipoprotein" evidence="1">
    <location>
        <begin position="21"/>
        <end position="100"/>
    </location>
</feature>
<gene>
    <name evidence="2" type="ORF">LEP1GSC062_1603</name>
</gene>
<keyword evidence="3" id="KW-1185">Reference proteome</keyword>
<dbReference type="EMBL" id="AHMT02000052">
    <property type="protein sequence ID" value="EQA61282.1"/>
    <property type="molecule type" value="Genomic_DNA"/>
</dbReference>